<dbReference type="InterPro" id="IPR007174">
    <property type="entry name" value="Las1"/>
</dbReference>
<feature type="region of interest" description="Disordered" evidence="1">
    <location>
        <begin position="50"/>
        <end position="70"/>
    </location>
</feature>
<dbReference type="GO" id="GO:0000470">
    <property type="term" value="P:maturation of LSU-rRNA"/>
    <property type="evidence" value="ECO:0007669"/>
    <property type="project" value="TreeGrafter"/>
</dbReference>
<comment type="caution">
    <text evidence="2">The sequence shown here is derived from an EMBL/GenBank/DDBJ whole genome shotgun (WGS) entry which is preliminary data.</text>
</comment>
<dbReference type="AlphaFoldDB" id="A0A218ZGV3"/>
<feature type="region of interest" description="Disordered" evidence="1">
    <location>
        <begin position="492"/>
        <end position="513"/>
    </location>
</feature>
<dbReference type="OrthoDB" id="10263222at2759"/>
<reference evidence="2 3" key="1">
    <citation type="submission" date="2017-04" db="EMBL/GenBank/DDBJ databases">
        <title>Draft genome sequence of Marssonina coronaria NL1: causal agent of apple blotch.</title>
        <authorList>
            <person name="Cheng Q."/>
        </authorList>
    </citation>
    <scope>NUCLEOTIDE SEQUENCE [LARGE SCALE GENOMIC DNA]</scope>
    <source>
        <strain evidence="2 3">NL1</strain>
    </source>
</reference>
<dbReference type="PANTHER" id="PTHR15002:SF0">
    <property type="entry name" value="RIBOSOMAL BIOGENESIS PROTEIN LAS1L"/>
    <property type="match status" value="1"/>
</dbReference>
<dbReference type="PANTHER" id="PTHR15002">
    <property type="entry name" value="RIBOSOMAL BIOGENESIS PROTEIN LAS1L"/>
    <property type="match status" value="1"/>
</dbReference>
<sequence>MHTGHWEGNPAGYTTVEMLLEDVSNQMASSKLARFARNSNAQKVGGSMRVVKPNSASNSPRGSTGLGRRRTVMSDGAYRRRLALLDQQDSVPRGPLMYNDGLTGSPPRSRPVSWHPASHPASQQQCQSTYSVASSDLRQPPAFEMPVYSGYASPDSSVSPISMPFNGYGQPQPTPQEQTSSFQLMGYAAAPLQQHHQFQVQAQHALTPLGTDPTMYSHFDWNSLAADDFEDSSTAPPTPENFLPIQHPEPVFPAAEEIPYHPLSLSEPESDGEELIGMGLYDAPEAVKTPSSNPDLDYYRGLMRSGYLGTGTRKLAATGKGLKLEEKYVPPPSDDEDEEEQDGEGEDDDEAPIETTLDRTTTQICPTPHDRLVIPLLRTATFSEYRRMVQYVITPWRNARELLHVRGNFYPGPGRRAQDEERRHAVAKVSVWMQRGNCPHLVESTAILTTAVLNDVQGNATYCVRAAYAAAFCRGLEEDPETAGIGLEGTSTRELVGSQPGSSARGASGPVPRSGWSHFVTGLLDTHQDKRRKLSMYSIAKTIGLPATYVELRHQATHEELPSLSKLRTATQKALRWIWDYYWAKLPPAPTTQEECNVFMQRLYSARGTPFYPELEKSLQDWGAEQLLEALWAVDTGDAAPFAQGFADSWELRMQRRIMGEDALTDGALGKVSPVRRPVGSIEEIRAEMEMMNRQLDAQDVQRPKETTGDADQGTGWAMWEGPWVPKPIGVV</sequence>
<gene>
    <name evidence="2" type="ORF">B2J93_2030</name>
</gene>
<protein>
    <submittedName>
        <fullName evidence="2">Uncharacterized protein</fullName>
    </submittedName>
</protein>
<dbReference type="EMBL" id="MZNU01000019">
    <property type="protein sequence ID" value="OWP07257.1"/>
    <property type="molecule type" value="Genomic_DNA"/>
</dbReference>
<dbReference type="GO" id="GO:0004519">
    <property type="term" value="F:endonuclease activity"/>
    <property type="evidence" value="ECO:0007669"/>
    <property type="project" value="InterPro"/>
</dbReference>
<evidence type="ECO:0000313" key="2">
    <source>
        <dbReference type="EMBL" id="OWP07257.1"/>
    </source>
</evidence>
<keyword evidence="3" id="KW-1185">Reference proteome</keyword>
<feature type="region of interest" description="Disordered" evidence="1">
    <location>
        <begin position="322"/>
        <end position="358"/>
    </location>
</feature>
<accession>A0A218ZGV3</accession>
<dbReference type="GO" id="GO:0030687">
    <property type="term" value="C:preribosome, large subunit precursor"/>
    <property type="evidence" value="ECO:0007669"/>
    <property type="project" value="TreeGrafter"/>
</dbReference>
<dbReference type="Pfam" id="PF04031">
    <property type="entry name" value="Las1"/>
    <property type="match status" value="2"/>
</dbReference>
<feature type="region of interest" description="Disordered" evidence="1">
    <location>
        <begin position="700"/>
        <end position="720"/>
    </location>
</feature>
<feature type="compositionally biased region" description="Polar residues" evidence="1">
    <location>
        <begin position="120"/>
        <end position="134"/>
    </location>
</feature>
<dbReference type="GO" id="GO:0090730">
    <property type="term" value="C:Las1 complex"/>
    <property type="evidence" value="ECO:0007669"/>
    <property type="project" value="InterPro"/>
</dbReference>
<dbReference type="Proteomes" id="UP000242519">
    <property type="component" value="Unassembled WGS sequence"/>
</dbReference>
<evidence type="ECO:0000256" key="1">
    <source>
        <dbReference type="SAM" id="MobiDB-lite"/>
    </source>
</evidence>
<evidence type="ECO:0000313" key="3">
    <source>
        <dbReference type="Proteomes" id="UP000242519"/>
    </source>
</evidence>
<organism evidence="2 3">
    <name type="scientific">Diplocarpon coronariae</name>
    <dbReference type="NCBI Taxonomy" id="2795749"/>
    <lineage>
        <taxon>Eukaryota</taxon>
        <taxon>Fungi</taxon>
        <taxon>Dikarya</taxon>
        <taxon>Ascomycota</taxon>
        <taxon>Pezizomycotina</taxon>
        <taxon>Leotiomycetes</taxon>
        <taxon>Helotiales</taxon>
        <taxon>Drepanopezizaceae</taxon>
        <taxon>Diplocarpon</taxon>
    </lineage>
</organism>
<feature type="compositionally biased region" description="Acidic residues" evidence="1">
    <location>
        <begin position="333"/>
        <end position="352"/>
    </location>
</feature>
<name>A0A218ZGV3_9HELO</name>
<dbReference type="InParanoid" id="A0A218ZGV3"/>
<feature type="region of interest" description="Disordered" evidence="1">
    <location>
        <begin position="91"/>
        <end position="134"/>
    </location>
</feature>
<proteinExistence type="predicted"/>
<dbReference type="GO" id="GO:0000460">
    <property type="term" value="P:maturation of 5.8S rRNA"/>
    <property type="evidence" value="ECO:0007669"/>
    <property type="project" value="TreeGrafter"/>
</dbReference>
<dbReference type="STRING" id="503106.A0A218ZGV3"/>